<feature type="region of interest" description="Disordered" evidence="1">
    <location>
        <begin position="1"/>
        <end position="109"/>
    </location>
</feature>
<reference evidence="2 3" key="1">
    <citation type="journal article" date="2019" name="Microorganisms">
        <title>Systematic Affiliation and Genome Analysis of Subtercola vilae DB165(T) with Particular Emphasis on Cold Adaptation of an Isolate from a High-Altitude Cold Volcano Lake.</title>
        <authorList>
            <person name="Villalobos A.S."/>
            <person name="Wiese J."/>
            <person name="Imhoff J.F."/>
            <person name="Dorador C."/>
            <person name="Keller A."/>
            <person name="Hentschel U."/>
        </authorList>
    </citation>
    <scope>NUCLEOTIDE SEQUENCE [LARGE SCALE GENOMIC DNA]</scope>
    <source>
        <strain evidence="2 3">DB165</strain>
    </source>
</reference>
<dbReference type="AlphaFoldDB" id="A0A4T2C8G6"/>
<evidence type="ECO:0000313" key="3">
    <source>
        <dbReference type="Proteomes" id="UP000306192"/>
    </source>
</evidence>
<organism evidence="2 3">
    <name type="scientific">Subtercola vilae</name>
    <dbReference type="NCBI Taxonomy" id="2056433"/>
    <lineage>
        <taxon>Bacteria</taxon>
        <taxon>Bacillati</taxon>
        <taxon>Actinomycetota</taxon>
        <taxon>Actinomycetes</taxon>
        <taxon>Micrococcales</taxon>
        <taxon>Microbacteriaceae</taxon>
        <taxon>Subtercola</taxon>
    </lineage>
</organism>
<feature type="compositionally biased region" description="Acidic residues" evidence="1">
    <location>
        <begin position="59"/>
        <end position="68"/>
    </location>
</feature>
<evidence type="ECO:0000313" key="2">
    <source>
        <dbReference type="EMBL" id="TIH40745.1"/>
    </source>
</evidence>
<feature type="compositionally biased region" description="Basic and acidic residues" evidence="1">
    <location>
        <begin position="26"/>
        <end position="39"/>
    </location>
</feature>
<protein>
    <submittedName>
        <fullName evidence="2">Uncharacterized protein</fullName>
    </submittedName>
</protein>
<dbReference type="EMBL" id="QYRT01000002">
    <property type="protein sequence ID" value="TIH40745.1"/>
    <property type="molecule type" value="Genomic_DNA"/>
</dbReference>
<name>A0A4T2C8G6_9MICO</name>
<accession>A0A4T2C8G6</accession>
<sequence>MTFEREARETRHAEKDAAQQHSAHGLSDRDLTALDRADDPQSEAETEVLQNESVSDSAAIDDDIDASDVDVLPGTGGPDDYGDTEVDPAELNMSGDSIPGHPKPASHPH</sequence>
<keyword evidence="3" id="KW-1185">Reference proteome</keyword>
<proteinExistence type="predicted"/>
<gene>
    <name evidence="2" type="ORF">D4765_01830</name>
</gene>
<dbReference type="RefSeq" id="WP_136640516.1">
    <property type="nucleotide sequence ID" value="NZ_QYRT01000002.1"/>
</dbReference>
<feature type="compositionally biased region" description="Basic and acidic residues" evidence="1">
    <location>
        <begin position="1"/>
        <end position="18"/>
    </location>
</feature>
<comment type="caution">
    <text evidence="2">The sequence shown here is derived from an EMBL/GenBank/DDBJ whole genome shotgun (WGS) entry which is preliminary data.</text>
</comment>
<dbReference type="Proteomes" id="UP000306192">
    <property type="component" value="Unassembled WGS sequence"/>
</dbReference>
<evidence type="ECO:0000256" key="1">
    <source>
        <dbReference type="SAM" id="MobiDB-lite"/>
    </source>
</evidence>